<protein>
    <submittedName>
        <fullName evidence="2">Uncharacterized protein</fullName>
    </submittedName>
</protein>
<keyword evidence="1" id="KW-1133">Transmembrane helix</keyword>
<keyword evidence="1" id="KW-0472">Membrane</keyword>
<gene>
    <name evidence="2" type="ORF">AB3G34_02285</name>
</gene>
<dbReference type="RefSeq" id="WP_367774063.1">
    <property type="nucleotide sequence ID" value="NZ_CP165625.1"/>
</dbReference>
<reference evidence="2" key="1">
    <citation type="submission" date="2024-07" db="EMBL/GenBank/DDBJ databases">
        <authorList>
            <person name="Biller S.J."/>
        </authorList>
    </citation>
    <scope>NUCLEOTIDE SEQUENCE</scope>
    <source>
        <strain evidence="2">WC2409</strain>
    </source>
</reference>
<keyword evidence="1" id="KW-0812">Transmembrane</keyword>
<feature type="transmembrane region" description="Helical" evidence="1">
    <location>
        <begin position="15"/>
        <end position="40"/>
    </location>
</feature>
<evidence type="ECO:0000313" key="2">
    <source>
        <dbReference type="EMBL" id="XDU95960.1"/>
    </source>
</evidence>
<sequence length="46" mass="5207">MKTKSINRINKYDTLFLYIGTFFVAIAGLSGILMAIYLSIQLTESF</sequence>
<evidence type="ECO:0000256" key="1">
    <source>
        <dbReference type="SAM" id="Phobius"/>
    </source>
</evidence>
<accession>A0AB39W2X7</accession>
<organism evidence="2">
    <name type="scientific">Flavobacterium sp. WC2409</name>
    <dbReference type="NCBI Taxonomy" id="3234139"/>
    <lineage>
        <taxon>Bacteria</taxon>
        <taxon>Pseudomonadati</taxon>
        <taxon>Bacteroidota</taxon>
        <taxon>Flavobacteriia</taxon>
        <taxon>Flavobacteriales</taxon>
        <taxon>Flavobacteriaceae</taxon>
        <taxon>Flavobacterium</taxon>
    </lineage>
</organism>
<name>A0AB39W2X7_9FLAO</name>
<dbReference type="EMBL" id="CP165625">
    <property type="protein sequence ID" value="XDU95960.1"/>
    <property type="molecule type" value="Genomic_DNA"/>
</dbReference>
<proteinExistence type="predicted"/>
<dbReference type="AlphaFoldDB" id="A0AB39W2X7"/>